<protein>
    <recommendedName>
        <fullName evidence="2">VanZ-like domain-containing protein</fullName>
    </recommendedName>
</protein>
<name>A0A9X0WG96_9GAMM</name>
<gene>
    <name evidence="3" type="ORF">CKO25_04585</name>
</gene>
<feature type="transmembrane region" description="Helical" evidence="1">
    <location>
        <begin position="272"/>
        <end position="296"/>
    </location>
</feature>
<reference evidence="3 4" key="1">
    <citation type="journal article" date="2020" name="Microorganisms">
        <title>Osmotic Adaptation and Compatible Solute Biosynthesis of Phototrophic Bacteria as Revealed from Genome Analyses.</title>
        <authorList>
            <person name="Imhoff J.F."/>
            <person name="Rahn T."/>
            <person name="Kunzel S."/>
            <person name="Keller A."/>
            <person name="Neulinger S.C."/>
        </authorList>
    </citation>
    <scope>NUCLEOTIDE SEQUENCE [LARGE SCALE GENOMIC DNA]</scope>
    <source>
        <strain evidence="3 4">DSM 21303</strain>
    </source>
</reference>
<feature type="transmembrane region" description="Helical" evidence="1">
    <location>
        <begin position="25"/>
        <end position="44"/>
    </location>
</feature>
<dbReference type="Pfam" id="PF04892">
    <property type="entry name" value="VanZ"/>
    <property type="match status" value="1"/>
</dbReference>
<dbReference type="EMBL" id="NRSD01000003">
    <property type="protein sequence ID" value="MBK1643945.1"/>
    <property type="molecule type" value="Genomic_DNA"/>
</dbReference>
<feature type="transmembrane region" description="Helical" evidence="1">
    <location>
        <begin position="235"/>
        <end position="252"/>
    </location>
</feature>
<dbReference type="NCBIfam" id="NF037970">
    <property type="entry name" value="vanZ_1"/>
    <property type="match status" value="1"/>
</dbReference>
<dbReference type="Proteomes" id="UP001138802">
    <property type="component" value="Unassembled WGS sequence"/>
</dbReference>
<organism evidence="3 4">
    <name type="scientific">Thiocapsa imhoffii</name>
    <dbReference type="NCBI Taxonomy" id="382777"/>
    <lineage>
        <taxon>Bacteria</taxon>
        <taxon>Pseudomonadati</taxon>
        <taxon>Pseudomonadota</taxon>
        <taxon>Gammaproteobacteria</taxon>
        <taxon>Chromatiales</taxon>
        <taxon>Chromatiaceae</taxon>
        <taxon>Thiocapsa</taxon>
    </lineage>
</organism>
<dbReference type="AlphaFoldDB" id="A0A9X0WG96"/>
<proteinExistence type="predicted"/>
<evidence type="ECO:0000313" key="3">
    <source>
        <dbReference type="EMBL" id="MBK1643945.1"/>
    </source>
</evidence>
<feature type="domain" description="VanZ-like" evidence="2">
    <location>
        <begin position="277"/>
        <end position="349"/>
    </location>
</feature>
<feature type="transmembrane region" description="Helical" evidence="1">
    <location>
        <begin position="303"/>
        <end position="323"/>
    </location>
</feature>
<evidence type="ECO:0000259" key="2">
    <source>
        <dbReference type="Pfam" id="PF04892"/>
    </source>
</evidence>
<dbReference type="InterPro" id="IPR006976">
    <property type="entry name" value="VanZ-like"/>
</dbReference>
<comment type="caution">
    <text evidence="3">The sequence shown here is derived from an EMBL/GenBank/DDBJ whole genome shotgun (WGS) entry which is preliminary data.</text>
</comment>
<feature type="transmembrane region" description="Helical" evidence="1">
    <location>
        <begin position="205"/>
        <end position="223"/>
    </location>
</feature>
<sequence length="361" mass="39748">MSLIRNTRAGSAPLRQTRRSRGAPITPLALMLVMLALVVFTVLANTSAVRFDRVAPALITIEAEHAPIDVLPTPIRLLLEPEPDGLRLSQSDDRWGRIRWEPQLTSDVDRLQVSGRVSVEDAGANQAIRHQARLVLVQPTDNRPLRRLIAGWPESVAQHQFDRIIRIMDPERPLWIDLILTPSSGTLVLHRLTVDGLATRLWVEAARWILLACWIGSILAILWHLSRPMPRPLQLSLWLVASALFIGLLASPEQLATLKDLLAALLPTDTEAAASLDVNLLGHFALFAALALVLFLGRADLGWLRLALVLAAMASATELMQLLVDGRQADPFDVLVDLVGAATGMLAGWFILQIGWLHRTG</sequence>
<evidence type="ECO:0000313" key="4">
    <source>
        <dbReference type="Proteomes" id="UP001138802"/>
    </source>
</evidence>
<accession>A0A9X0WG96</accession>
<keyword evidence="1" id="KW-0472">Membrane</keyword>
<dbReference type="RefSeq" id="WP_200386750.1">
    <property type="nucleotide sequence ID" value="NZ_NRSD01000003.1"/>
</dbReference>
<keyword evidence="4" id="KW-1185">Reference proteome</keyword>
<keyword evidence="1" id="KW-1133">Transmembrane helix</keyword>
<keyword evidence="1" id="KW-0812">Transmembrane</keyword>
<evidence type="ECO:0000256" key="1">
    <source>
        <dbReference type="SAM" id="Phobius"/>
    </source>
</evidence>
<feature type="transmembrane region" description="Helical" evidence="1">
    <location>
        <begin position="335"/>
        <end position="357"/>
    </location>
</feature>